<accession>A0A151I9U9</accession>
<proteinExistence type="inferred from homology"/>
<feature type="domain" description="DDE Tnp4" evidence="8">
    <location>
        <begin position="4"/>
        <end position="64"/>
    </location>
</feature>
<evidence type="ECO:0000256" key="7">
    <source>
        <dbReference type="ARBA" id="ARBA00023242"/>
    </source>
</evidence>
<reference evidence="9 10" key="1">
    <citation type="submission" date="2016-03" db="EMBL/GenBank/DDBJ databases">
        <title>Cyphomyrmex costatus WGS genome.</title>
        <authorList>
            <person name="Nygaard S."/>
            <person name="Hu H."/>
            <person name="Boomsma J."/>
            <person name="Zhang G."/>
        </authorList>
    </citation>
    <scope>NUCLEOTIDE SEQUENCE [LARGE SCALE GENOMIC DNA]</scope>
    <source>
        <strain evidence="9">MS0001</strain>
        <tissue evidence="9">Whole body</tissue>
    </source>
</reference>
<evidence type="ECO:0000256" key="1">
    <source>
        <dbReference type="ARBA" id="ARBA00001968"/>
    </source>
</evidence>
<dbReference type="EMBL" id="KQ978270">
    <property type="protein sequence ID" value="KYM95805.1"/>
    <property type="molecule type" value="Genomic_DNA"/>
</dbReference>
<dbReference type="InterPro" id="IPR045249">
    <property type="entry name" value="HARBI1-like"/>
</dbReference>
<gene>
    <name evidence="9" type="ORF">ALC62_13544</name>
</gene>
<dbReference type="Pfam" id="PF13359">
    <property type="entry name" value="DDE_Tnp_4"/>
    <property type="match status" value="1"/>
</dbReference>
<keyword evidence="6" id="KW-0378">Hydrolase</keyword>
<evidence type="ECO:0000256" key="5">
    <source>
        <dbReference type="ARBA" id="ARBA00022723"/>
    </source>
</evidence>
<comment type="subcellular location">
    <subcellularLocation>
        <location evidence="2">Nucleus</location>
    </subcellularLocation>
</comment>
<dbReference type="GO" id="GO:0004518">
    <property type="term" value="F:nuclease activity"/>
    <property type="evidence" value="ECO:0007669"/>
    <property type="project" value="UniProtKB-KW"/>
</dbReference>
<dbReference type="AlphaFoldDB" id="A0A151I9U9"/>
<dbReference type="GO" id="GO:0016787">
    <property type="term" value="F:hydrolase activity"/>
    <property type="evidence" value="ECO:0007669"/>
    <property type="project" value="UniProtKB-KW"/>
</dbReference>
<evidence type="ECO:0000256" key="4">
    <source>
        <dbReference type="ARBA" id="ARBA00022722"/>
    </source>
</evidence>
<dbReference type="PANTHER" id="PTHR22930">
    <property type="match status" value="1"/>
</dbReference>
<name>A0A151I9U9_9HYME</name>
<evidence type="ECO:0000313" key="10">
    <source>
        <dbReference type="Proteomes" id="UP000078542"/>
    </source>
</evidence>
<protein>
    <submittedName>
        <fullName evidence="9">Putative nuclease HARBI1</fullName>
    </submittedName>
</protein>
<evidence type="ECO:0000313" key="9">
    <source>
        <dbReference type="EMBL" id="KYM95805.1"/>
    </source>
</evidence>
<organism evidence="9 10">
    <name type="scientific">Cyphomyrmex costatus</name>
    <dbReference type="NCBI Taxonomy" id="456900"/>
    <lineage>
        <taxon>Eukaryota</taxon>
        <taxon>Metazoa</taxon>
        <taxon>Ecdysozoa</taxon>
        <taxon>Arthropoda</taxon>
        <taxon>Hexapoda</taxon>
        <taxon>Insecta</taxon>
        <taxon>Pterygota</taxon>
        <taxon>Neoptera</taxon>
        <taxon>Endopterygota</taxon>
        <taxon>Hymenoptera</taxon>
        <taxon>Apocrita</taxon>
        <taxon>Aculeata</taxon>
        <taxon>Formicoidea</taxon>
        <taxon>Formicidae</taxon>
        <taxon>Myrmicinae</taxon>
        <taxon>Cyphomyrmex</taxon>
    </lineage>
</organism>
<keyword evidence="4" id="KW-0540">Nuclease</keyword>
<keyword evidence="5" id="KW-0479">Metal-binding</keyword>
<dbReference type="InterPro" id="IPR027806">
    <property type="entry name" value="HARBI1_dom"/>
</dbReference>
<comment type="cofactor">
    <cofactor evidence="1">
        <name>a divalent metal cation</name>
        <dbReference type="ChEBI" id="CHEBI:60240"/>
    </cofactor>
</comment>
<evidence type="ECO:0000256" key="2">
    <source>
        <dbReference type="ARBA" id="ARBA00004123"/>
    </source>
</evidence>
<comment type="similarity">
    <text evidence="3">Belongs to the HARBI1 family.</text>
</comment>
<evidence type="ECO:0000256" key="6">
    <source>
        <dbReference type="ARBA" id="ARBA00022801"/>
    </source>
</evidence>
<evidence type="ECO:0000256" key="3">
    <source>
        <dbReference type="ARBA" id="ARBA00006958"/>
    </source>
</evidence>
<evidence type="ECO:0000259" key="8">
    <source>
        <dbReference type="Pfam" id="PF13359"/>
    </source>
</evidence>
<dbReference type="GO" id="GO:0046872">
    <property type="term" value="F:metal ion binding"/>
    <property type="evidence" value="ECO:0007669"/>
    <property type="project" value="UniProtKB-KW"/>
</dbReference>
<dbReference type="GO" id="GO:0005634">
    <property type="term" value="C:nucleus"/>
    <property type="evidence" value="ECO:0007669"/>
    <property type="project" value="UniProtKB-SubCell"/>
</dbReference>
<dbReference type="Proteomes" id="UP000078542">
    <property type="component" value="Unassembled WGS sequence"/>
</dbReference>
<sequence>MQHAHNNHCWLFGDSGYPLEPWLLTPFPEVQPGTQEEHFNQRHSSVRNGVERCIGVLKKRFRCLLS</sequence>
<dbReference type="PANTHER" id="PTHR22930:SF289">
    <property type="entry name" value="DDE TNP4 DOMAIN-CONTAINING PROTEIN-RELATED"/>
    <property type="match status" value="1"/>
</dbReference>
<keyword evidence="10" id="KW-1185">Reference proteome</keyword>
<keyword evidence="7" id="KW-0539">Nucleus</keyword>